<dbReference type="AlphaFoldDB" id="A0A926IM96"/>
<dbReference type="SUPFAM" id="SSF52540">
    <property type="entry name" value="P-loop containing nucleoside triphosphate hydrolases"/>
    <property type="match status" value="1"/>
</dbReference>
<dbReference type="InterPro" id="IPR015854">
    <property type="entry name" value="ABC_transpr_LolD-like"/>
</dbReference>
<comment type="caution">
    <text evidence="5">The sequence shown here is derived from an EMBL/GenBank/DDBJ whole genome shotgun (WGS) entry which is preliminary data.</text>
</comment>
<comment type="similarity">
    <text evidence="1">Belongs to the ABC transporter superfamily.</text>
</comment>
<proteinExistence type="inferred from homology"/>
<reference evidence="5" key="1">
    <citation type="submission" date="2020-08" db="EMBL/GenBank/DDBJ databases">
        <title>Genome public.</title>
        <authorList>
            <person name="Liu C."/>
            <person name="Sun Q."/>
        </authorList>
    </citation>
    <scope>NUCLEOTIDE SEQUENCE</scope>
    <source>
        <strain evidence="5">BX21</strain>
    </source>
</reference>
<dbReference type="InterPro" id="IPR003439">
    <property type="entry name" value="ABC_transporter-like_ATP-bd"/>
</dbReference>
<dbReference type="Proteomes" id="UP000601171">
    <property type="component" value="Unassembled WGS sequence"/>
</dbReference>
<dbReference type="Pfam" id="PF00005">
    <property type="entry name" value="ABC_tran"/>
    <property type="match status" value="1"/>
</dbReference>
<name>A0A926IM96_9FIRM</name>
<dbReference type="SMART" id="SM00382">
    <property type="entry name" value="AAA"/>
    <property type="match status" value="1"/>
</dbReference>
<dbReference type="InterPro" id="IPR003593">
    <property type="entry name" value="AAA+_ATPase"/>
</dbReference>
<evidence type="ECO:0000313" key="5">
    <source>
        <dbReference type="EMBL" id="MBC8589438.1"/>
    </source>
</evidence>
<keyword evidence="3 5" id="KW-0067">ATP-binding</keyword>
<dbReference type="Gene3D" id="3.40.50.300">
    <property type="entry name" value="P-loop containing nucleotide triphosphate hydrolases"/>
    <property type="match status" value="1"/>
</dbReference>
<keyword evidence="6" id="KW-1185">Reference proteome</keyword>
<dbReference type="PROSITE" id="PS50893">
    <property type="entry name" value="ABC_TRANSPORTER_2"/>
    <property type="match status" value="1"/>
</dbReference>
<dbReference type="GO" id="GO:0005524">
    <property type="term" value="F:ATP binding"/>
    <property type="evidence" value="ECO:0007669"/>
    <property type="project" value="UniProtKB-KW"/>
</dbReference>
<sequence>MIKATNVSLKYPDGTIGLKDININIDTGEVIYITGPSGSGKTSFLKLLMGMEYPTSGSLKVLGQAISKENSSNIRNLRRSIGPVFQDFKLLTGRSVLENVVIGMRFLNFSNNEMKSNAYMAINRVGLKHKTLSLVDNLSFGERQRVAIARAVARNPKLIIADEPTGNLDRVNSLNILDLLNSFSDENTTVIITTHATHLINDKIDCKRIRIKEGIMTIEEKCYESSI</sequence>
<dbReference type="InterPro" id="IPR027417">
    <property type="entry name" value="P-loop_NTPase"/>
</dbReference>
<dbReference type="PROSITE" id="PS00211">
    <property type="entry name" value="ABC_TRANSPORTER_1"/>
    <property type="match status" value="1"/>
</dbReference>
<dbReference type="EMBL" id="JACRTG010000034">
    <property type="protein sequence ID" value="MBC8589438.1"/>
    <property type="molecule type" value="Genomic_DNA"/>
</dbReference>
<gene>
    <name evidence="5" type="ORF">H8707_14580</name>
</gene>
<evidence type="ECO:0000313" key="6">
    <source>
        <dbReference type="Proteomes" id="UP000601171"/>
    </source>
</evidence>
<dbReference type="GO" id="GO:0005886">
    <property type="term" value="C:plasma membrane"/>
    <property type="evidence" value="ECO:0007669"/>
    <property type="project" value="UniProtKB-ARBA"/>
</dbReference>
<dbReference type="RefSeq" id="WP_262430906.1">
    <property type="nucleotide sequence ID" value="NZ_JACRTG010000034.1"/>
</dbReference>
<dbReference type="PANTHER" id="PTHR24220">
    <property type="entry name" value="IMPORT ATP-BINDING PROTEIN"/>
    <property type="match status" value="1"/>
</dbReference>
<dbReference type="FunFam" id="3.40.50.300:FF:000056">
    <property type="entry name" value="Cell division ATP-binding protein FtsE"/>
    <property type="match status" value="1"/>
</dbReference>
<dbReference type="GO" id="GO:0022857">
    <property type="term" value="F:transmembrane transporter activity"/>
    <property type="evidence" value="ECO:0007669"/>
    <property type="project" value="TreeGrafter"/>
</dbReference>
<evidence type="ECO:0000256" key="2">
    <source>
        <dbReference type="ARBA" id="ARBA00022741"/>
    </source>
</evidence>
<dbReference type="GO" id="GO:0016887">
    <property type="term" value="F:ATP hydrolysis activity"/>
    <property type="evidence" value="ECO:0007669"/>
    <property type="project" value="InterPro"/>
</dbReference>
<evidence type="ECO:0000256" key="3">
    <source>
        <dbReference type="ARBA" id="ARBA00022840"/>
    </source>
</evidence>
<protein>
    <submittedName>
        <fullName evidence="5">ATP-binding cassette domain-containing protein</fullName>
    </submittedName>
</protein>
<dbReference type="PANTHER" id="PTHR24220:SF470">
    <property type="entry name" value="CELL DIVISION ATP-BINDING PROTEIN FTSE"/>
    <property type="match status" value="1"/>
</dbReference>
<evidence type="ECO:0000259" key="4">
    <source>
        <dbReference type="PROSITE" id="PS50893"/>
    </source>
</evidence>
<dbReference type="InterPro" id="IPR017871">
    <property type="entry name" value="ABC_transporter-like_CS"/>
</dbReference>
<accession>A0A926IM96</accession>
<keyword evidence="2" id="KW-0547">Nucleotide-binding</keyword>
<evidence type="ECO:0000256" key="1">
    <source>
        <dbReference type="ARBA" id="ARBA00005417"/>
    </source>
</evidence>
<organism evidence="5 6">
    <name type="scientific">Paratissierella segnis</name>
    <dbReference type="NCBI Taxonomy" id="2763679"/>
    <lineage>
        <taxon>Bacteria</taxon>
        <taxon>Bacillati</taxon>
        <taxon>Bacillota</taxon>
        <taxon>Tissierellia</taxon>
        <taxon>Tissierellales</taxon>
        <taxon>Tissierellaceae</taxon>
        <taxon>Paratissierella</taxon>
    </lineage>
</organism>
<feature type="domain" description="ABC transporter" evidence="4">
    <location>
        <begin position="2"/>
        <end position="227"/>
    </location>
</feature>